<dbReference type="EMBL" id="JARQWQ010000137">
    <property type="protein sequence ID" value="KAK2548846.1"/>
    <property type="molecule type" value="Genomic_DNA"/>
</dbReference>
<accession>A0AAD9PTJ1</accession>
<organism evidence="3 4">
    <name type="scientific">Acropora cervicornis</name>
    <name type="common">Staghorn coral</name>
    <dbReference type="NCBI Taxonomy" id="6130"/>
    <lineage>
        <taxon>Eukaryota</taxon>
        <taxon>Metazoa</taxon>
        <taxon>Cnidaria</taxon>
        <taxon>Anthozoa</taxon>
        <taxon>Hexacorallia</taxon>
        <taxon>Scleractinia</taxon>
        <taxon>Astrocoeniina</taxon>
        <taxon>Acroporidae</taxon>
        <taxon>Acropora</taxon>
    </lineage>
</organism>
<comment type="caution">
    <text evidence="3">The sequence shown here is derived from an EMBL/GenBank/DDBJ whole genome shotgun (WGS) entry which is preliminary data.</text>
</comment>
<dbReference type="Proteomes" id="UP001249851">
    <property type="component" value="Unassembled WGS sequence"/>
</dbReference>
<evidence type="ECO:0000256" key="2">
    <source>
        <dbReference type="SAM" id="SignalP"/>
    </source>
</evidence>
<feature type="region of interest" description="Disordered" evidence="1">
    <location>
        <begin position="124"/>
        <end position="147"/>
    </location>
</feature>
<keyword evidence="2" id="KW-0732">Signal</keyword>
<feature type="signal peptide" evidence="2">
    <location>
        <begin position="1"/>
        <end position="21"/>
    </location>
</feature>
<feature type="compositionally biased region" description="Basic and acidic residues" evidence="1">
    <location>
        <begin position="124"/>
        <end position="139"/>
    </location>
</feature>
<evidence type="ECO:0000313" key="3">
    <source>
        <dbReference type="EMBL" id="KAK2548846.1"/>
    </source>
</evidence>
<evidence type="ECO:0000256" key="1">
    <source>
        <dbReference type="SAM" id="MobiDB-lite"/>
    </source>
</evidence>
<feature type="chain" id="PRO_5042094325" evidence="2">
    <location>
        <begin position="22"/>
        <end position="183"/>
    </location>
</feature>
<proteinExistence type="predicted"/>
<evidence type="ECO:0000313" key="4">
    <source>
        <dbReference type="Proteomes" id="UP001249851"/>
    </source>
</evidence>
<reference evidence="3" key="2">
    <citation type="journal article" date="2023" name="Science">
        <title>Genomic signatures of disease resistance in endangered staghorn corals.</title>
        <authorList>
            <person name="Vollmer S.V."/>
            <person name="Selwyn J.D."/>
            <person name="Despard B.A."/>
            <person name="Roesel C.L."/>
        </authorList>
    </citation>
    <scope>NUCLEOTIDE SEQUENCE</scope>
    <source>
        <strain evidence="3">K2</strain>
    </source>
</reference>
<sequence length="183" mass="21353">MSSTSLQFLVVLSVCVVFCVALPLSSKQDEDTARLLNKLFPASDTRTTEDSWFDHSFRRLPLEQRTSTNDQVREQRLKKELLRDILEMEKRRLEQAKADQTTNEKREPQRRCLAGQWWFNCKGKQDTSEETGRRTEDSQALRGPAPAHLADVEVEKIKQYDMELERALQRLQFKGAGDQHRQM</sequence>
<gene>
    <name evidence="3" type="ORF">P5673_030890</name>
</gene>
<reference evidence="3" key="1">
    <citation type="journal article" date="2023" name="G3 (Bethesda)">
        <title>Whole genome assembly and annotation of the endangered Caribbean coral Acropora cervicornis.</title>
        <authorList>
            <person name="Selwyn J.D."/>
            <person name="Vollmer S.V."/>
        </authorList>
    </citation>
    <scope>NUCLEOTIDE SEQUENCE</scope>
    <source>
        <strain evidence="3">K2</strain>
    </source>
</reference>
<dbReference type="AlphaFoldDB" id="A0AAD9PTJ1"/>
<protein>
    <submittedName>
        <fullName evidence="3">Uncharacterized protein</fullName>
    </submittedName>
</protein>
<keyword evidence="4" id="KW-1185">Reference proteome</keyword>
<name>A0AAD9PTJ1_ACRCE</name>